<dbReference type="EMBL" id="CP059659">
    <property type="protein sequence ID" value="QRW16849.1"/>
    <property type="molecule type" value="Genomic_DNA"/>
</dbReference>
<feature type="signal peptide" evidence="1">
    <location>
        <begin position="1"/>
        <end position="21"/>
    </location>
</feature>
<dbReference type="GeneID" id="67027130"/>
<accession>A0A8H8NN97</accession>
<dbReference type="GO" id="GO:0009166">
    <property type="term" value="P:nucleotide catabolic process"/>
    <property type="evidence" value="ECO:0007669"/>
    <property type="project" value="InterPro"/>
</dbReference>
<evidence type="ECO:0000313" key="4">
    <source>
        <dbReference type="EMBL" id="QRW16849.1"/>
    </source>
</evidence>
<evidence type="ECO:0000256" key="1">
    <source>
        <dbReference type="SAM" id="SignalP"/>
    </source>
</evidence>
<dbReference type="Pfam" id="PF21953">
    <property type="entry name" value="NadN_nucleosid_C"/>
    <property type="match status" value="1"/>
</dbReference>
<dbReference type="CDD" id="cd07407">
    <property type="entry name" value="MPP_YHR202W_N"/>
    <property type="match status" value="1"/>
</dbReference>
<dbReference type="AlphaFoldDB" id="A0A8H8NN97"/>
<dbReference type="Proteomes" id="UP000650533">
    <property type="component" value="Chromosome 2"/>
</dbReference>
<dbReference type="FunFam" id="3.60.21.10:FF:000043">
    <property type="entry name" value="Ser/Thr protein phosphatase family"/>
    <property type="match status" value="1"/>
</dbReference>
<dbReference type="PANTHER" id="PTHR11575">
    <property type="entry name" value="5'-NUCLEOTIDASE-RELATED"/>
    <property type="match status" value="1"/>
</dbReference>
<protein>
    <recommendedName>
        <fullName evidence="6">Calcineurin-like phosphoesterase domain-containing protein</fullName>
    </recommendedName>
</protein>
<gene>
    <name evidence="4" type="ORF">RhiXN_04851</name>
</gene>
<dbReference type="InterPro" id="IPR006179">
    <property type="entry name" value="5_nucleotidase/apyrase"/>
</dbReference>
<dbReference type="InterPro" id="IPR004843">
    <property type="entry name" value="Calcineurin-like_PHP"/>
</dbReference>
<reference evidence="4" key="1">
    <citation type="submission" date="2020-05" db="EMBL/GenBank/DDBJ databases">
        <title>Evolutionary and genomic comparisons of hybrid uninucleate and nonhybrid Rhizoctonia fungi.</title>
        <authorList>
            <person name="Li C."/>
            <person name="Chen X."/>
        </authorList>
    </citation>
    <scope>NUCLEOTIDE SEQUENCE</scope>
    <source>
        <strain evidence="4">AG-1 IA</strain>
    </source>
</reference>
<evidence type="ECO:0000313" key="5">
    <source>
        <dbReference type="Proteomes" id="UP000650533"/>
    </source>
</evidence>
<dbReference type="Gene3D" id="3.60.21.10">
    <property type="match status" value="1"/>
</dbReference>
<evidence type="ECO:0000259" key="3">
    <source>
        <dbReference type="Pfam" id="PF21953"/>
    </source>
</evidence>
<dbReference type="InterPro" id="IPR053828">
    <property type="entry name" value="Nucleosidase_C"/>
</dbReference>
<proteinExistence type="predicted"/>
<dbReference type="RefSeq" id="XP_043177086.1">
    <property type="nucleotide sequence ID" value="XM_043324667.1"/>
</dbReference>
<feature type="domain" description="Calcineurin-like phosphoesterase" evidence="2">
    <location>
        <begin position="52"/>
        <end position="284"/>
    </location>
</feature>
<evidence type="ECO:0000259" key="2">
    <source>
        <dbReference type="Pfam" id="PF00149"/>
    </source>
</evidence>
<dbReference type="Gene3D" id="3.90.780.10">
    <property type="entry name" value="5'-Nucleotidase, C-terminal domain"/>
    <property type="match status" value="1"/>
</dbReference>
<dbReference type="GO" id="GO:0005829">
    <property type="term" value="C:cytosol"/>
    <property type="evidence" value="ECO:0007669"/>
    <property type="project" value="TreeGrafter"/>
</dbReference>
<dbReference type="SUPFAM" id="SSF56300">
    <property type="entry name" value="Metallo-dependent phosphatases"/>
    <property type="match status" value="1"/>
</dbReference>
<dbReference type="InterPro" id="IPR041823">
    <property type="entry name" value="YHR202W_N"/>
</dbReference>
<feature type="domain" description="Putative 5'-nucleotidase C-terminal" evidence="3">
    <location>
        <begin position="429"/>
        <end position="503"/>
    </location>
</feature>
<dbReference type="GO" id="GO:0005576">
    <property type="term" value="C:extracellular region"/>
    <property type="evidence" value="ECO:0007669"/>
    <property type="project" value="UniProtKB-ARBA"/>
</dbReference>
<dbReference type="InterPro" id="IPR029052">
    <property type="entry name" value="Metallo-depent_PP-like"/>
</dbReference>
<dbReference type="PANTHER" id="PTHR11575:SF22">
    <property type="entry name" value="ADL392WP"/>
    <property type="match status" value="1"/>
</dbReference>
<name>A0A8H8NN97_9AGAM</name>
<dbReference type="GO" id="GO:0016787">
    <property type="term" value="F:hydrolase activity"/>
    <property type="evidence" value="ECO:0007669"/>
    <property type="project" value="InterPro"/>
</dbReference>
<dbReference type="KEGG" id="rsx:RhiXN_04851"/>
<dbReference type="Pfam" id="PF00149">
    <property type="entry name" value="Metallophos"/>
    <property type="match status" value="1"/>
</dbReference>
<sequence length="517" mass="58486">MLVPFILVLATTGVFACGGHADHTYVPMRRMQPGATPSTTWPTVPLEWGNINFLHTTDTHGWLLGHLHESPPEPNYSGDFGDFASFVDHMRKEADRRGVDLLVIDSGDLHDGNGLSDGFPVGGVNGQKSNEFLSRLPYDVMAIGNHELYQYSVSYDMHTNFAPRLKGRYLSSNVNITIQDKSGNTVSKPLGSRFAKFTTKHKKKITALGVMFEFTGGNANTTVQKVATMVNESWFKEAIKEEPDLFLLAGHMPVQKDKWPLVFDAIRAVHPTTPIVIFGGHTHIRDCVQLDKRSMSLMSGQYMETVGWMSADLDGVKNSTEPVKFSRRYLDANRNTYQFHTNKTGRNGFDTAKGKKITKDMGQVANEWNLTQVWGQAPQDYYLDRVQYPNNASLLNLLRNKFCLPHLQPQTRTGQTSPHVRYRYRQPTIRLTNAAKRSEEDEGLFQGEIAPHFKKWKREQYETHYETRRDQGLTLGYVTTDSCPGVGDDISHEPIASYSILNIFPPVPVECYRRHAR</sequence>
<evidence type="ECO:0008006" key="6">
    <source>
        <dbReference type="Google" id="ProtNLM"/>
    </source>
</evidence>
<dbReference type="InterPro" id="IPR036907">
    <property type="entry name" value="5'-Nucleotdase_C_sf"/>
</dbReference>
<feature type="chain" id="PRO_5034108401" description="Calcineurin-like phosphoesterase domain-containing protein" evidence="1">
    <location>
        <begin position="22"/>
        <end position="517"/>
    </location>
</feature>
<organism evidence="4 5">
    <name type="scientific">Rhizoctonia solani</name>
    <dbReference type="NCBI Taxonomy" id="456999"/>
    <lineage>
        <taxon>Eukaryota</taxon>
        <taxon>Fungi</taxon>
        <taxon>Dikarya</taxon>
        <taxon>Basidiomycota</taxon>
        <taxon>Agaricomycotina</taxon>
        <taxon>Agaricomycetes</taxon>
        <taxon>Cantharellales</taxon>
        <taxon>Ceratobasidiaceae</taxon>
        <taxon>Rhizoctonia</taxon>
    </lineage>
</organism>
<keyword evidence="1" id="KW-0732">Signal</keyword>